<evidence type="ECO:0000313" key="2">
    <source>
        <dbReference type="EMBL" id="KAK9943975.1"/>
    </source>
</evidence>
<organism evidence="2 3">
    <name type="scientific">Rubus argutus</name>
    <name type="common">Southern blackberry</name>
    <dbReference type="NCBI Taxonomy" id="59490"/>
    <lineage>
        <taxon>Eukaryota</taxon>
        <taxon>Viridiplantae</taxon>
        <taxon>Streptophyta</taxon>
        <taxon>Embryophyta</taxon>
        <taxon>Tracheophyta</taxon>
        <taxon>Spermatophyta</taxon>
        <taxon>Magnoliopsida</taxon>
        <taxon>eudicotyledons</taxon>
        <taxon>Gunneridae</taxon>
        <taxon>Pentapetalae</taxon>
        <taxon>rosids</taxon>
        <taxon>fabids</taxon>
        <taxon>Rosales</taxon>
        <taxon>Rosaceae</taxon>
        <taxon>Rosoideae</taxon>
        <taxon>Rosoideae incertae sedis</taxon>
        <taxon>Rubus</taxon>
    </lineage>
</organism>
<evidence type="ECO:0000256" key="1">
    <source>
        <dbReference type="SAM" id="SignalP"/>
    </source>
</evidence>
<gene>
    <name evidence="2" type="ORF">M0R45_009562</name>
</gene>
<feature type="signal peptide" evidence="1">
    <location>
        <begin position="1"/>
        <end position="17"/>
    </location>
</feature>
<feature type="chain" id="PRO_5043867308" evidence="1">
    <location>
        <begin position="18"/>
        <end position="181"/>
    </location>
</feature>
<keyword evidence="3" id="KW-1185">Reference proteome</keyword>
<comment type="caution">
    <text evidence="2">The sequence shown here is derived from an EMBL/GenBank/DDBJ whole genome shotgun (WGS) entry which is preliminary data.</text>
</comment>
<dbReference type="AlphaFoldDB" id="A0AAW1Y673"/>
<accession>A0AAW1Y673</accession>
<reference evidence="2 3" key="1">
    <citation type="journal article" date="2023" name="G3 (Bethesda)">
        <title>A chromosome-length genome assembly and annotation of blackberry (Rubus argutus, cv. 'Hillquist').</title>
        <authorList>
            <person name="Bruna T."/>
            <person name="Aryal R."/>
            <person name="Dudchenko O."/>
            <person name="Sargent D.J."/>
            <person name="Mead D."/>
            <person name="Buti M."/>
            <person name="Cavallini A."/>
            <person name="Hytonen T."/>
            <person name="Andres J."/>
            <person name="Pham M."/>
            <person name="Weisz D."/>
            <person name="Mascagni F."/>
            <person name="Usai G."/>
            <person name="Natali L."/>
            <person name="Bassil N."/>
            <person name="Fernandez G.E."/>
            <person name="Lomsadze A."/>
            <person name="Armour M."/>
            <person name="Olukolu B."/>
            <person name="Poorten T."/>
            <person name="Britton C."/>
            <person name="Davik J."/>
            <person name="Ashrafi H."/>
            <person name="Aiden E.L."/>
            <person name="Borodovsky M."/>
            <person name="Worthington M."/>
        </authorList>
    </citation>
    <scope>NUCLEOTIDE SEQUENCE [LARGE SCALE GENOMIC DNA]</scope>
    <source>
        <strain evidence="2">PI 553951</strain>
    </source>
</reference>
<dbReference type="Proteomes" id="UP001457282">
    <property type="component" value="Unassembled WGS sequence"/>
</dbReference>
<sequence>MLGTCTLYLLSPLVVQSTSLSLDHHYLTQVTTTIQFSLTTCNSIRQPTNKHLISQSIIHRSSFTRKSPWQQTHDSIFTAPPVSKPHINLQFQPSSSSLDNQAAATSIHHHGFPTGSPLHFCRFLKPHHQSKLLLHNQSTMPLTGATSNSPTLIPPQFTSQIAQSTISYHSAAVVALQPTNS</sequence>
<protein>
    <submittedName>
        <fullName evidence="2">Uncharacterized protein</fullName>
    </submittedName>
</protein>
<dbReference type="EMBL" id="JBEDUW010000002">
    <property type="protein sequence ID" value="KAK9943975.1"/>
    <property type="molecule type" value="Genomic_DNA"/>
</dbReference>
<keyword evidence="1" id="KW-0732">Signal</keyword>
<evidence type="ECO:0000313" key="3">
    <source>
        <dbReference type="Proteomes" id="UP001457282"/>
    </source>
</evidence>
<proteinExistence type="predicted"/>
<name>A0AAW1Y673_RUBAR</name>